<evidence type="ECO:0000313" key="3">
    <source>
        <dbReference type="EMBL" id="KAK3708493.1"/>
    </source>
</evidence>
<organism evidence="3 4">
    <name type="scientific">Elysia crispata</name>
    <name type="common">lettuce slug</name>
    <dbReference type="NCBI Taxonomy" id="231223"/>
    <lineage>
        <taxon>Eukaryota</taxon>
        <taxon>Metazoa</taxon>
        <taxon>Spiralia</taxon>
        <taxon>Lophotrochozoa</taxon>
        <taxon>Mollusca</taxon>
        <taxon>Gastropoda</taxon>
        <taxon>Heterobranchia</taxon>
        <taxon>Euthyneura</taxon>
        <taxon>Panpulmonata</taxon>
        <taxon>Sacoglossa</taxon>
        <taxon>Placobranchoidea</taxon>
        <taxon>Plakobranchidae</taxon>
        <taxon>Elysia</taxon>
    </lineage>
</organism>
<dbReference type="InterPro" id="IPR003609">
    <property type="entry name" value="Pan_app"/>
</dbReference>
<dbReference type="InterPro" id="IPR013320">
    <property type="entry name" value="ConA-like_dom_sf"/>
</dbReference>
<gene>
    <name evidence="3" type="ORF">RRG08_053073</name>
</gene>
<dbReference type="EMBL" id="JAWDGP010007694">
    <property type="protein sequence ID" value="KAK3708493.1"/>
    <property type="molecule type" value="Genomic_DNA"/>
</dbReference>
<protein>
    <recommendedName>
        <fullName evidence="2">Apple domain-containing protein</fullName>
    </recommendedName>
</protein>
<evidence type="ECO:0000256" key="1">
    <source>
        <dbReference type="SAM" id="SignalP"/>
    </source>
</evidence>
<sequence length="609" mass="66449">MPVSFLILVAMVGIHGADCVLTPFNLWPLTNISFAWDVITEKDASHPDKNHCPTSLVAGPTNFNFLSFLFDRTADSYVRVTTADDGDGFSAVTLAFLLYLESLTSGLILEYKNTKADEGLALTPTVTSPDALDGIVLELQSGTPHARIYNGDSNLLTSVTSSVALTPSTWTWVAVRWDGDTGDLSVQVGAVTTEEPLPEGSSSSTPLVVRKGDIQLGQYLTHGAHISFSGRLCCLALFKSIVDVSNSESLLYSTVDPTNWQAKVPDVKSGCSQSVISSDPSILHLWPLSNTSFGYDVINTIAPHAPADYQCSRSNAEDTVTNRPVVYMDASQLSYLDFNVAHAIFQETMLSFQVFLQPKDPVEGVVWDYCLPPGRSGVGFQRMTLTLETGIPTVSFFDEFGQCGSVINREAILPNIWTLIYLVFSTSSSKLVIQTLTEDSMASSSSGRVTCSSATNKPPTRGVLTVGSLSDTSLQRGSRSVGFRGNIACLTIFNQNTDRLTAFKNLQRQCTNLDNLELSEDPDECSRSPPMRERKFVKAAVDKQPQQQDPLACYPAASLIVCSYRCRHGALCRAFSYCPDQAECCLYDYVTEAGLEEQIGTFYYTVSRI</sequence>
<reference evidence="3" key="1">
    <citation type="journal article" date="2023" name="G3 (Bethesda)">
        <title>A reference genome for the long-term kleptoplast-retaining sea slug Elysia crispata morphotype clarki.</title>
        <authorList>
            <person name="Eastman K.E."/>
            <person name="Pendleton A.L."/>
            <person name="Shaikh M.A."/>
            <person name="Suttiyut T."/>
            <person name="Ogas R."/>
            <person name="Tomko P."/>
            <person name="Gavelis G."/>
            <person name="Widhalm J.R."/>
            <person name="Wisecaver J.H."/>
        </authorList>
    </citation>
    <scope>NUCLEOTIDE SEQUENCE</scope>
    <source>
        <strain evidence="3">ECLA1</strain>
    </source>
</reference>
<dbReference type="PROSITE" id="PS50948">
    <property type="entry name" value="PAN"/>
    <property type="match status" value="1"/>
</dbReference>
<accession>A0AAE1CLZ0</accession>
<dbReference type="Proteomes" id="UP001283361">
    <property type="component" value="Unassembled WGS sequence"/>
</dbReference>
<feature type="domain" description="Apple" evidence="2">
    <location>
        <begin position="525"/>
        <end position="608"/>
    </location>
</feature>
<dbReference type="Gene3D" id="2.60.120.200">
    <property type="match status" value="1"/>
</dbReference>
<keyword evidence="1" id="KW-0732">Signal</keyword>
<feature type="chain" id="PRO_5042221031" description="Apple domain-containing protein" evidence="1">
    <location>
        <begin position="20"/>
        <end position="609"/>
    </location>
</feature>
<evidence type="ECO:0000259" key="2">
    <source>
        <dbReference type="PROSITE" id="PS50948"/>
    </source>
</evidence>
<proteinExistence type="predicted"/>
<comment type="caution">
    <text evidence="3">The sequence shown here is derived from an EMBL/GenBank/DDBJ whole genome shotgun (WGS) entry which is preliminary data.</text>
</comment>
<keyword evidence="4" id="KW-1185">Reference proteome</keyword>
<dbReference type="AlphaFoldDB" id="A0AAE1CLZ0"/>
<dbReference type="SUPFAM" id="SSF49899">
    <property type="entry name" value="Concanavalin A-like lectins/glucanases"/>
    <property type="match status" value="1"/>
</dbReference>
<feature type="signal peptide" evidence="1">
    <location>
        <begin position="1"/>
        <end position="19"/>
    </location>
</feature>
<name>A0AAE1CLZ0_9GAST</name>
<evidence type="ECO:0000313" key="4">
    <source>
        <dbReference type="Proteomes" id="UP001283361"/>
    </source>
</evidence>